<dbReference type="PROSITE" id="PS50109">
    <property type="entry name" value="HIS_KIN"/>
    <property type="match status" value="1"/>
</dbReference>
<evidence type="ECO:0000256" key="9">
    <source>
        <dbReference type="ARBA" id="ARBA00022840"/>
    </source>
</evidence>
<name>A0ABW2J273_9BURK</name>
<evidence type="ECO:0000256" key="8">
    <source>
        <dbReference type="ARBA" id="ARBA00022777"/>
    </source>
</evidence>
<dbReference type="PANTHER" id="PTHR45436:SF14">
    <property type="entry name" value="SENSOR PROTEIN QSEC"/>
    <property type="match status" value="1"/>
</dbReference>
<dbReference type="InterPro" id="IPR003661">
    <property type="entry name" value="HisK_dim/P_dom"/>
</dbReference>
<dbReference type="SUPFAM" id="SSF55874">
    <property type="entry name" value="ATPase domain of HSP90 chaperone/DNA topoisomerase II/histidine kinase"/>
    <property type="match status" value="1"/>
</dbReference>
<keyword evidence="9 15" id="KW-0067">ATP-binding</keyword>
<feature type="domain" description="Histidine kinase" evidence="14">
    <location>
        <begin position="250"/>
        <end position="463"/>
    </location>
</feature>
<dbReference type="InterPro" id="IPR005467">
    <property type="entry name" value="His_kinase_dom"/>
</dbReference>
<keyword evidence="4" id="KW-0597">Phosphoprotein</keyword>
<evidence type="ECO:0000256" key="4">
    <source>
        <dbReference type="ARBA" id="ARBA00022553"/>
    </source>
</evidence>
<keyword evidence="5" id="KW-0808">Transferase</keyword>
<keyword evidence="8" id="KW-0418">Kinase</keyword>
<feature type="transmembrane region" description="Helical" evidence="13">
    <location>
        <begin position="166"/>
        <end position="189"/>
    </location>
</feature>
<evidence type="ECO:0000313" key="16">
    <source>
        <dbReference type="Proteomes" id="UP001596379"/>
    </source>
</evidence>
<dbReference type="InterPro" id="IPR036890">
    <property type="entry name" value="HATPase_C_sf"/>
</dbReference>
<dbReference type="GO" id="GO:0005524">
    <property type="term" value="F:ATP binding"/>
    <property type="evidence" value="ECO:0007669"/>
    <property type="project" value="UniProtKB-KW"/>
</dbReference>
<keyword evidence="12 13" id="KW-0472">Membrane</keyword>
<dbReference type="PRINTS" id="PR00344">
    <property type="entry name" value="BCTRLSENSOR"/>
</dbReference>
<dbReference type="EC" id="2.7.13.3" evidence="3"/>
<dbReference type="PANTHER" id="PTHR45436">
    <property type="entry name" value="SENSOR HISTIDINE KINASE YKOH"/>
    <property type="match status" value="1"/>
</dbReference>
<keyword evidence="16" id="KW-1185">Reference proteome</keyword>
<comment type="subcellular location">
    <subcellularLocation>
        <location evidence="2">Membrane</location>
        <topology evidence="2">Multi-pass membrane protein</topology>
    </subcellularLocation>
</comment>
<dbReference type="RefSeq" id="WP_382232750.1">
    <property type="nucleotide sequence ID" value="NZ_JBHTCC010000001.1"/>
</dbReference>
<evidence type="ECO:0000256" key="3">
    <source>
        <dbReference type="ARBA" id="ARBA00012438"/>
    </source>
</evidence>
<dbReference type="InterPro" id="IPR003594">
    <property type="entry name" value="HATPase_dom"/>
</dbReference>
<organism evidence="15 16">
    <name type="scientific">Herminiimonas aquatilis</name>
    <dbReference type="NCBI Taxonomy" id="345342"/>
    <lineage>
        <taxon>Bacteria</taxon>
        <taxon>Pseudomonadati</taxon>
        <taxon>Pseudomonadota</taxon>
        <taxon>Betaproteobacteria</taxon>
        <taxon>Burkholderiales</taxon>
        <taxon>Oxalobacteraceae</taxon>
        <taxon>Herminiimonas</taxon>
    </lineage>
</organism>
<dbReference type="Gene3D" id="1.10.287.130">
    <property type="match status" value="1"/>
</dbReference>
<dbReference type="Pfam" id="PF00512">
    <property type="entry name" value="HisKA"/>
    <property type="match status" value="1"/>
</dbReference>
<keyword evidence="11" id="KW-0902">Two-component regulatory system</keyword>
<evidence type="ECO:0000256" key="1">
    <source>
        <dbReference type="ARBA" id="ARBA00000085"/>
    </source>
</evidence>
<evidence type="ECO:0000256" key="12">
    <source>
        <dbReference type="ARBA" id="ARBA00023136"/>
    </source>
</evidence>
<dbReference type="SUPFAM" id="SSF47384">
    <property type="entry name" value="Homodimeric domain of signal transducing histidine kinase"/>
    <property type="match status" value="1"/>
</dbReference>
<evidence type="ECO:0000256" key="10">
    <source>
        <dbReference type="ARBA" id="ARBA00022989"/>
    </source>
</evidence>
<accession>A0ABW2J273</accession>
<dbReference type="Proteomes" id="UP001596379">
    <property type="component" value="Unassembled WGS sequence"/>
</dbReference>
<evidence type="ECO:0000256" key="13">
    <source>
        <dbReference type="SAM" id="Phobius"/>
    </source>
</evidence>
<evidence type="ECO:0000256" key="7">
    <source>
        <dbReference type="ARBA" id="ARBA00022741"/>
    </source>
</evidence>
<protein>
    <recommendedName>
        <fullName evidence="3">histidine kinase</fullName>
        <ecNumber evidence="3">2.7.13.3</ecNumber>
    </recommendedName>
</protein>
<evidence type="ECO:0000256" key="6">
    <source>
        <dbReference type="ARBA" id="ARBA00022692"/>
    </source>
</evidence>
<reference evidence="16" key="1">
    <citation type="journal article" date="2019" name="Int. J. Syst. Evol. Microbiol.">
        <title>The Global Catalogue of Microorganisms (GCM) 10K type strain sequencing project: providing services to taxonomists for standard genome sequencing and annotation.</title>
        <authorList>
            <consortium name="The Broad Institute Genomics Platform"/>
            <consortium name="The Broad Institute Genome Sequencing Center for Infectious Disease"/>
            <person name="Wu L."/>
            <person name="Ma J."/>
        </authorList>
    </citation>
    <scope>NUCLEOTIDE SEQUENCE [LARGE SCALE GENOMIC DNA]</scope>
    <source>
        <strain evidence="16">CCUG 36956</strain>
    </source>
</reference>
<evidence type="ECO:0000256" key="11">
    <source>
        <dbReference type="ARBA" id="ARBA00023012"/>
    </source>
</evidence>
<evidence type="ECO:0000256" key="2">
    <source>
        <dbReference type="ARBA" id="ARBA00004141"/>
    </source>
</evidence>
<sequence>MSEKTYSIRRRLVGGTLILMIVIFGGISIAARELAIHESKELFSARLATSARVLEALVARQLEKASVANPIIIALPKQLEEPQGDAPEEFGHPYETKIAFQVWRDGGPLLAKSASAPDIPLGTLKAGFGTNKIDDDLWQLFALRSGDVWIITAEKDEVRQEMANGIGLSILLPLVLGGLLMLIAVNVVLTINMRSLRELADRIGKREPESLALIHLDRTPDELAPIVTELNSLLTRVKATFEREQRFINAAAHEIRTPIAALQLHVENAQRANTAEEREKSLNDAMQGVRRTAKLAEQLLVLSRIAAKGAKENFQPVLLSQVSCEVIAVHEPLLTRRGQVIGLDVDGEVAVWGEPYKLQRLLQNLIENASQYGKKDGEIQVDIRQSPEGMVWSISNDGPPIPDEEMKNIFMPYYRILGTDAPGSGLGLAIVNEIVEQHHAHIEMRRKADGQGNVATVMFKCMSAPTAA</sequence>
<evidence type="ECO:0000256" key="5">
    <source>
        <dbReference type="ARBA" id="ARBA00022679"/>
    </source>
</evidence>
<dbReference type="Gene3D" id="3.30.565.10">
    <property type="entry name" value="Histidine kinase-like ATPase, C-terminal domain"/>
    <property type="match status" value="1"/>
</dbReference>
<dbReference type="SMART" id="SM00388">
    <property type="entry name" value="HisKA"/>
    <property type="match status" value="1"/>
</dbReference>
<evidence type="ECO:0000313" key="15">
    <source>
        <dbReference type="EMBL" id="MFC7297606.1"/>
    </source>
</evidence>
<evidence type="ECO:0000259" key="14">
    <source>
        <dbReference type="PROSITE" id="PS50109"/>
    </source>
</evidence>
<dbReference type="CDD" id="cd00082">
    <property type="entry name" value="HisKA"/>
    <property type="match status" value="1"/>
</dbReference>
<comment type="catalytic activity">
    <reaction evidence="1">
        <text>ATP + protein L-histidine = ADP + protein N-phospho-L-histidine.</text>
        <dbReference type="EC" id="2.7.13.3"/>
    </reaction>
</comment>
<comment type="caution">
    <text evidence="15">The sequence shown here is derived from an EMBL/GenBank/DDBJ whole genome shotgun (WGS) entry which is preliminary data.</text>
</comment>
<keyword evidence="7" id="KW-0547">Nucleotide-binding</keyword>
<dbReference type="InterPro" id="IPR050428">
    <property type="entry name" value="TCS_sensor_his_kinase"/>
</dbReference>
<keyword evidence="6 13" id="KW-0812">Transmembrane</keyword>
<gene>
    <name evidence="15" type="ORF">ACFQO0_04065</name>
</gene>
<dbReference type="Pfam" id="PF02518">
    <property type="entry name" value="HATPase_c"/>
    <property type="match status" value="1"/>
</dbReference>
<dbReference type="InterPro" id="IPR004358">
    <property type="entry name" value="Sig_transdc_His_kin-like_C"/>
</dbReference>
<proteinExistence type="predicted"/>
<feature type="transmembrane region" description="Helical" evidence="13">
    <location>
        <begin position="12"/>
        <end position="31"/>
    </location>
</feature>
<dbReference type="SMART" id="SM00387">
    <property type="entry name" value="HATPase_c"/>
    <property type="match status" value="1"/>
</dbReference>
<keyword evidence="10 13" id="KW-1133">Transmembrane helix</keyword>
<dbReference type="InterPro" id="IPR036097">
    <property type="entry name" value="HisK_dim/P_sf"/>
</dbReference>
<dbReference type="EMBL" id="JBHTCC010000001">
    <property type="protein sequence ID" value="MFC7297606.1"/>
    <property type="molecule type" value="Genomic_DNA"/>
</dbReference>